<evidence type="ECO:0000313" key="7">
    <source>
        <dbReference type="Proteomes" id="UP001186944"/>
    </source>
</evidence>
<evidence type="ECO:0000256" key="1">
    <source>
        <dbReference type="ARBA" id="ARBA00004141"/>
    </source>
</evidence>
<feature type="transmembrane region" description="Helical" evidence="5">
    <location>
        <begin position="165"/>
        <end position="184"/>
    </location>
</feature>
<keyword evidence="7" id="KW-1185">Reference proteome</keyword>
<keyword evidence="2 5" id="KW-0812">Transmembrane</keyword>
<keyword evidence="3 5" id="KW-1133">Transmembrane helix</keyword>
<evidence type="ECO:0000256" key="2">
    <source>
        <dbReference type="ARBA" id="ARBA00022692"/>
    </source>
</evidence>
<evidence type="ECO:0000256" key="5">
    <source>
        <dbReference type="SAM" id="Phobius"/>
    </source>
</evidence>
<dbReference type="Pfam" id="PF00822">
    <property type="entry name" value="PMP22_Claudin"/>
    <property type="match status" value="1"/>
</dbReference>
<dbReference type="PANTHER" id="PTHR21284:SF12">
    <property type="entry name" value="EG:80H7.2 PROTEIN"/>
    <property type="match status" value="1"/>
</dbReference>
<feature type="transmembrane region" description="Helical" evidence="5">
    <location>
        <begin position="93"/>
        <end position="111"/>
    </location>
</feature>
<reference evidence="6" key="1">
    <citation type="submission" date="2019-08" db="EMBL/GenBank/DDBJ databases">
        <title>The improved chromosome-level genome for the pearl oyster Pinctada fucata martensii using PacBio sequencing and Hi-C.</title>
        <authorList>
            <person name="Zheng Z."/>
        </authorList>
    </citation>
    <scope>NUCLEOTIDE SEQUENCE</scope>
    <source>
        <strain evidence="6">ZZ-2019</strain>
        <tissue evidence="6">Adductor muscle</tissue>
    </source>
</reference>
<comment type="caution">
    <text evidence="6">The sequence shown here is derived from an EMBL/GenBank/DDBJ whole genome shotgun (WGS) entry which is preliminary data.</text>
</comment>
<evidence type="ECO:0000256" key="3">
    <source>
        <dbReference type="ARBA" id="ARBA00022989"/>
    </source>
</evidence>
<accession>A0AA89C1F2</accession>
<feature type="transmembrane region" description="Helical" evidence="5">
    <location>
        <begin position="20"/>
        <end position="41"/>
    </location>
</feature>
<name>A0AA89C1F2_PINIB</name>
<dbReference type="GO" id="GO:0016020">
    <property type="term" value="C:membrane"/>
    <property type="evidence" value="ECO:0007669"/>
    <property type="project" value="UniProtKB-SubCell"/>
</dbReference>
<protein>
    <recommendedName>
        <fullName evidence="8">Claudin</fullName>
    </recommendedName>
</protein>
<evidence type="ECO:0000256" key="4">
    <source>
        <dbReference type="ARBA" id="ARBA00023136"/>
    </source>
</evidence>
<organism evidence="6 7">
    <name type="scientific">Pinctada imbricata</name>
    <name type="common">Atlantic pearl-oyster</name>
    <name type="synonym">Pinctada martensii</name>
    <dbReference type="NCBI Taxonomy" id="66713"/>
    <lineage>
        <taxon>Eukaryota</taxon>
        <taxon>Metazoa</taxon>
        <taxon>Spiralia</taxon>
        <taxon>Lophotrochozoa</taxon>
        <taxon>Mollusca</taxon>
        <taxon>Bivalvia</taxon>
        <taxon>Autobranchia</taxon>
        <taxon>Pteriomorphia</taxon>
        <taxon>Pterioida</taxon>
        <taxon>Pterioidea</taxon>
        <taxon>Pteriidae</taxon>
        <taxon>Pinctada</taxon>
    </lineage>
</organism>
<dbReference type="Proteomes" id="UP001186944">
    <property type="component" value="Unassembled WGS sequence"/>
</dbReference>
<evidence type="ECO:0000313" key="6">
    <source>
        <dbReference type="EMBL" id="KAK3104797.1"/>
    </source>
</evidence>
<evidence type="ECO:0008006" key="8">
    <source>
        <dbReference type="Google" id="ProtNLM"/>
    </source>
</evidence>
<dbReference type="Gene3D" id="1.20.140.150">
    <property type="match status" value="1"/>
</dbReference>
<dbReference type="InterPro" id="IPR004031">
    <property type="entry name" value="PMP22/EMP/MP20/Claudin"/>
</dbReference>
<feature type="transmembrane region" description="Helical" evidence="5">
    <location>
        <begin position="123"/>
        <end position="145"/>
    </location>
</feature>
<comment type="subcellular location">
    <subcellularLocation>
        <location evidence="1">Membrane</location>
        <topology evidence="1">Multi-pass membrane protein</topology>
    </subcellularLocation>
</comment>
<dbReference type="PANTHER" id="PTHR21284">
    <property type="entry name" value="EG:80H7.2 PROTEIN"/>
    <property type="match status" value="1"/>
</dbReference>
<sequence>MDRFKEEEEEGISKKMKAGVVVLLVCTLFQVIGVASSHWVVAWEDPFGTLEYTGLWEKCNDLSIGMHQYECRGFIWEDVQVSHWFRTIQTMEAMGTAGLFAVILLLALYLFSPFKGRKPIKYLAVVVAILCGVLIVVSCIVFGSLKQVMKPRYRSYPNVSLSWSFAFSLVGGFLSFVAGVLVCIG</sequence>
<proteinExistence type="predicted"/>
<keyword evidence="4 5" id="KW-0472">Membrane</keyword>
<dbReference type="AlphaFoldDB" id="A0AA89C1F2"/>
<dbReference type="EMBL" id="VSWD01000004">
    <property type="protein sequence ID" value="KAK3104797.1"/>
    <property type="molecule type" value="Genomic_DNA"/>
</dbReference>
<gene>
    <name evidence="6" type="ORF">FSP39_010286</name>
</gene>